<keyword evidence="2" id="KW-0472">Membrane</keyword>
<evidence type="ECO:0000313" key="3">
    <source>
        <dbReference type="EMBL" id="KAE9340468.1"/>
    </source>
</evidence>
<sequence>MRVAPLRTFVSRNQLKTKAVTPQLHAEDHLIGANHRYRLQWARAAKMQIVVVRNAFTCILGAVVTNGCYYTGNIFSLRASPQQSLPELLTATLIWTVLSYCGVMLIAHVPSLMTQRFLGRPDYRPGVWFCMKKLMKGSIRYFAGSMGAMICLTVLVLHTSLMTKFFQFKLHFYLGDLCDLTFSAGIALAVRRIYYQETCEGRSRSLTVRDSVKHNPPPSHQTKRPKAAPTRRTASFWREYLRKLPSTVLVALAGGYVHAVSSYRILDRGQVVIVLFAVSTVLLKIGLQESAKWYIIKKGVQSIRTMCVLVGVPTVLIDTQTRILMVGTQTNTLLMIGTIGMAVVEVCTRSAKALAIIWTIRRQAKAVDEKLHQLSANTMQAEVARHMKRSPSSSSSPSPSSLQLEFDLWRRQVLSYHTAEQTADIYAEYISIGCSQSIMFWFAGHPYYPALKFNTTSTLSDLGAWRLGKFGLLVFQFVVQVLVDYICVVVEMAVGIEFDHIKGLSGFLGVLFMAMAVITINISATIYLG</sequence>
<gene>
    <name evidence="3" type="ORF">PF008_g11094</name>
</gene>
<evidence type="ECO:0000256" key="1">
    <source>
        <dbReference type="SAM" id="MobiDB-lite"/>
    </source>
</evidence>
<feature type="transmembrane region" description="Helical" evidence="2">
    <location>
        <begin position="470"/>
        <end position="494"/>
    </location>
</feature>
<evidence type="ECO:0000313" key="4">
    <source>
        <dbReference type="Proteomes" id="UP000486351"/>
    </source>
</evidence>
<accession>A0A6G0RSR2</accession>
<protein>
    <submittedName>
        <fullName evidence="3">Uncharacterized protein</fullName>
    </submittedName>
</protein>
<feature type="transmembrane region" description="Helical" evidence="2">
    <location>
        <begin position="50"/>
        <end position="72"/>
    </location>
</feature>
<dbReference type="Proteomes" id="UP000486351">
    <property type="component" value="Unassembled WGS sequence"/>
</dbReference>
<name>A0A6G0RSR2_9STRA</name>
<evidence type="ECO:0000256" key="2">
    <source>
        <dbReference type="SAM" id="Phobius"/>
    </source>
</evidence>
<organism evidence="3 4">
    <name type="scientific">Phytophthora fragariae</name>
    <dbReference type="NCBI Taxonomy" id="53985"/>
    <lineage>
        <taxon>Eukaryota</taxon>
        <taxon>Sar</taxon>
        <taxon>Stramenopiles</taxon>
        <taxon>Oomycota</taxon>
        <taxon>Peronosporomycetes</taxon>
        <taxon>Peronosporales</taxon>
        <taxon>Peronosporaceae</taxon>
        <taxon>Phytophthora</taxon>
    </lineage>
</organism>
<feature type="region of interest" description="Disordered" evidence="1">
    <location>
        <begin position="206"/>
        <end position="231"/>
    </location>
</feature>
<feature type="transmembrane region" description="Helical" evidence="2">
    <location>
        <begin position="141"/>
        <end position="161"/>
    </location>
</feature>
<comment type="caution">
    <text evidence="3">The sequence shown here is derived from an EMBL/GenBank/DDBJ whole genome shotgun (WGS) entry which is preliminary data.</text>
</comment>
<keyword evidence="2" id="KW-1133">Transmembrane helix</keyword>
<feature type="transmembrane region" description="Helical" evidence="2">
    <location>
        <begin position="92"/>
        <end position="114"/>
    </location>
</feature>
<feature type="transmembrane region" description="Helical" evidence="2">
    <location>
        <begin position="506"/>
        <end position="528"/>
    </location>
</feature>
<dbReference type="EMBL" id="QXFY01000580">
    <property type="protein sequence ID" value="KAE9340468.1"/>
    <property type="molecule type" value="Genomic_DNA"/>
</dbReference>
<keyword evidence="2" id="KW-0812">Transmembrane</keyword>
<dbReference type="AlphaFoldDB" id="A0A6G0RSR2"/>
<reference evidence="3 4" key="1">
    <citation type="submission" date="2018-09" db="EMBL/GenBank/DDBJ databases">
        <title>Genomic investigation of the strawberry pathogen Phytophthora fragariae indicates pathogenicity is determined by transcriptional variation in three key races.</title>
        <authorList>
            <person name="Adams T.M."/>
            <person name="Armitage A.D."/>
            <person name="Sobczyk M.K."/>
            <person name="Bates H.J."/>
            <person name="Dunwell J.M."/>
            <person name="Nellist C.F."/>
            <person name="Harrison R.J."/>
        </authorList>
    </citation>
    <scope>NUCLEOTIDE SEQUENCE [LARGE SCALE GENOMIC DNA]</scope>
    <source>
        <strain evidence="3 4">NOV-77</strain>
    </source>
</reference>
<proteinExistence type="predicted"/>